<name>A0A1X0RPP2_RHIZD</name>
<feature type="compositionally biased region" description="Acidic residues" evidence="1">
    <location>
        <begin position="330"/>
        <end position="341"/>
    </location>
</feature>
<dbReference type="GO" id="GO:0042795">
    <property type="term" value="P:snRNA transcription by RNA polymerase II"/>
    <property type="evidence" value="ECO:0007669"/>
    <property type="project" value="TreeGrafter"/>
</dbReference>
<dbReference type="OMA" id="LWHELHF"/>
<reference evidence="2 3" key="1">
    <citation type="journal article" date="2016" name="Proc. Natl. Acad. Sci. U.S.A.">
        <title>Lipid metabolic changes in an early divergent fungus govern the establishment of a mutualistic symbiosis with endobacteria.</title>
        <authorList>
            <person name="Lastovetsky O.A."/>
            <person name="Gaspar M.L."/>
            <person name="Mondo S.J."/>
            <person name="LaButti K.M."/>
            <person name="Sandor L."/>
            <person name="Grigoriev I.V."/>
            <person name="Henry S.A."/>
            <person name="Pawlowska T.E."/>
        </authorList>
    </citation>
    <scope>NUCLEOTIDE SEQUENCE [LARGE SCALE GENOMIC DNA]</scope>
    <source>
        <strain evidence="2 3">ATCC 11559</strain>
    </source>
</reference>
<dbReference type="GO" id="GO:0042796">
    <property type="term" value="P:snRNA transcription by RNA polymerase III"/>
    <property type="evidence" value="ECO:0007669"/>
    <property type="project" value="TreeGrafter"/>
</dbReference>
<dbReference type="InterPro" id="IPR019188">
    <property type="entry name" value="SNAPC1"/>
</dbReference>
<protein>
    <submittedName>
        <fullName evidence="2">Uncharacterized protein</fullName>
    </submittedName>
</protein>
<accession>A0A1X0RPP2</accession>
<dbReference type="GO" id="GO:0043565">
    <property type="term" value="F:sequence-specific DNA binding"/>
    <property type="evidence" value="ECO:0007669"/>
    <property type="project" value="TreeGrafter"/>
</dbReference>
<evidence type="ECO:0000313" key="2">
    <source>
        <dbReference type="EMBL" id="ORE13969.1"/>
    </source>
</evidence>
<feature type="region of interest" description="Disordered" evidence="1">
    <location>
        <begin position="319"/>
        <end position="341"/>
    </location>
</feature>
<evidence type="ECO:0000256" key="1">
    <source>
        <dbReference type="SAM" id="MobiDB-lite"/>
    </source>
</evidence>
<sequence length="341" mass="40200">MNEQDNKAGIIKYPETTLEFANLVHVQRWAGLSRFAIQDDIQYLLLHFFSKQSHTFHDFEDVWNELQFSLIHYSCLYKEYRNVYLNTFYICALEYMHSPSDVYRSGAIFALYFLYHSQPQVWKKAPIRVDKDTWSRLFDFYAESIKHDKNIEAALIFDKLRSQNAFSFTAEQVFDPTSIQEREEFKDARLILDKLHALHIENIKNDTLAKCLDTDTYNAILSKYSDAKRKALTTPQLTVVTQAMMKEKLKIRETKPARLRNFMTNTGMIDDTSISINLPKQSIVHSKIREMTTKQRQRKVQWEIKRTLAEEKLYNQRNDENEMVQVQGDESSDIMDDSLIG</sequence>
<dbReference type="PANTHER" id="PTHR15131">
    <property type="entry name" value="SMALL NUCLEAR RNA ACTIVATING COMPLEX, POLYPEPTIDE 1"/>
    <property type="match status" value="1"/>
</dbReference>
<dbReference type="Pfam" id="PF09808">
    <property type="entry name" value="SNAPC1"/>
    <property type="match status" value="1"/>
</dbReference>
<proteinExistence type="predicted"/>
<dbReference type="Proteomes" id="UP000242381">
    <property type="component" value="Unassembled WGS sequence"/>
</dbReference>
<dbReference type="VEuPathDB" id="FungiDB:BCV72DRAFT_215669"/>
<organism evidence="2 3">
    <name type="scientific">Rhizopus microsporus</name>
    <dbReference type="NCBI Taxonomy" id="58291"/>
    <lineage>
        <taxon>Eukaryota</taxon>
        <taxon>Fungi</taxon>
        <taxon>Fungi incertae sedis</taxon>
        <taxon>Mucoromycota</taxon>
        <taxon>Mucoromycotina</taxon>
        <taxon>Mucoromycetes</taxon>
        <taxon>Mucorales</taxon>
        <taxon>Mucorineae</taxon>
        <taxon>Rhizopodaceae</taxon>
        <taxon>Rhizopus</taxon>
    </lineage>
</organism>
<dbReference type="PANTHER" id="PTHR15131:SF3">
    <property type="entry name" value="SNRNA-ACTIVATING PROTEIN COMPLEX SUBUNIT 1"/>
    <property type="match status" value="1"/>
</dbReference>
<dbReference type="EMBL" id="KV921499">
    <property type="protein sequence ID" value="ORE13969.1"/>
    <property type="molecule type" value="Genomic_DNA"/>
</dbReference>
<dbReference type="GO" id="GO:0019185">
    <property type="term" value="C:snRNA-activating protein complex"/>
    <property type="evidence" value="ECO:0007669"/>
    <property type="project" value="TreeGrafter"/>
</dbReference>
<gene>
    <name evidence="2" type="ORF">BCV71DRAFT_229542</name>
</gene>
<evidence type="ECO:0000313" key="3">
    <source>
        <dbReference type="Proteomes" id="UP000242381"/>
    </source>
</evidence>
<dbReference type="AlphaFoldDB" id="A0A1X0RPP2"/>